<gene>
    <name evidence="2" type="ORF">E2562_003390</name>
</gene>
<organism evidence="2 3">
    <name type="scientific">Oryza meyeriana var. granulata</name>
    <dbReference type="NCBI Taxonomy" id="110450"/>
    <lineage>
        <taxon>Eukaryota</taxon>
        <taxon>Viridiplantae</taxon>
        <taxon>Streptophyta</taxon>
        <taxon>Embryophyta</taxon>
        <taxon>Tracheophyta</taxon>
        <taxon>Spermatophyta</taxon>
        <taxon>Magnoliopsida</taxon>
        <taxon>Liliopsida</taxon>
        <taxon>Poales</taxon>
        <taxon>Poaceae</taxon>
        <taxon>BOP clade</taxon>
        <taxon>Oryzoideae</taxon>
        <taxon>Oryzeae</taxon>
        <taxon>Oryzinae</taxon>
        <taxon>Oryza</taxon>
        <taxon>Oryza meyeriana</taxon>
    </lineage>
</organism>
<dbReference type="GO" id="GO:0050734">
    <property type="term" value="F:hydroxycinnamoyltransferase activity"/>
    <property type="evidence" value="ECO:0007669"/>
    <property type="project" value="UniProtKB-ARBA"/>
</dbReference>
<sequence length="101" mass="11160">MNHGGQKVQRQQPSGHHPLGNRVALVPYYPFGGWLQEVEDRKLIVDCTSEGMQFVDADTNVWVAKLKVAGLWPPFPCSDQLLVGVYGSGASSEDKWGLSEF</sequence>
<dbReference type="EMBL" id="SPHZ02000003">
    <property type="protein sequence ID" value="KAF0923179.1"/>
    <property type="molecule type" value="Genomic_DNA"/>
</dbReference>
<evidence type="ECO:0000313" key="3">
    <source>
        <dbReference type="Proteomes" id="UP000479710"/>
    </source>
</evidence>
<evidence type="ECO:0000256" key="1">
    <source>
        <dbReference type="SAM" id="MobiDB-lite"/>
    </source>
</evidence>
<dbReference type="AlphaFoldDB" id="A0A6G1EEK1"/>
<accession>A0A6G1EEK1</accession>
<dbReference type="InterPro" id="IPR023213">
    <property type="entry name" value="CAT-like_dom_sf"/>
</dbReference>
<comment type="caution">
    <text evidence="2">The sequence shown here is derived from an EMBL/GenBank/DDBJ whole genome shotgun (WGS) entry which is preliminary data.</text>
</comment>
<dbReference type="Proteomes" id="UP000479710">
    <property type="component" value="Unassembled WGS sequence"/>
</dbReference>
<name>A0A6G1EEK1_9ORYZ</name>
<protein>
    <submittedName>
        <fullName evidence="2">Uncharacterized protein</fullName>
    </submittedName>
</protein>
<evidence type="ECO:0000313" key="2">
    <source>
        <dbReference type="EMBL" id="KAF0923179.1"/>
    </source>
</evidence>
<feature type="region of interest" description="Disordered" evidence="1">
    <location>
        <begin position="1"/>
        <end position="20"/>
    </location>
</feature>
<keyword evidence="3" id="KW-1185">Reference proteome</keyword>
<dbReference type="OrthoDB" id="671439at2759"/>
<dbReference type="Gene3D" id="3.30.559.10">
    <property type="entry name" value="Chloramphenicol acetyltransferase-like domain"/>
    <property type="match status" value="1"/>
</dbReference>
<reference evidence="2 3" key="1">
    <citation type="submission" date="2019-11" db="EMBL/GenBank/DDBJ databases">
        <title>Whole genome sequence of Oryza granulata.</title>
        <authorList>
            <person name="Li W."/>
        </authorList>
    </citation>
    <scope>NUCLEOTIDE SEQUENCE [LARGE SCALE GENOMIC DNA]</scope>
    <source>
        <strain evidence="3">cv. Menghai</strain>
        <tissue evidence="2">Leaf</tissue>
    </source>
</reference>
<dbReference type="Pfam" id="PF02458">
    <property type="entry name" value="Transferase"/>
    <property type="match status" value="1"/>
</dbReference>
<proteinExistence type="predicted"/>